<proteinExistence type="predicted"/>
<protein>
    <submittedName>
        <fullName evidence="1">Uncharacterized protein</fullName>
    </submittedName>
</protein>
<dbReference type="Proteomes" id="UP001226020">
    <property type="component" value="Unassembled WGS sequence"/>
</dbReference>
<accession>A0AAW8CDS9</accession>
<reference evidence="1 2" key="1">
    <citation type="journal article" date="2023" name="Front. Microbiol.">
        <title>Phylogeography and host specificity of Pasteurellaceae pathogenic to sea-farmed fish in the north-east Atlantic.</title>
        <authorList>
            <person name="Gulla S."/>
            <person name="Colquhoun D.J."/>
            <person name="Olsen A.B."/>
            <person name="Spilsberg B."/>
            <person name="Lagesen K."/>
            <person name="Aakesson C.P."/>
            <person name="Strom S."/>
            <person name="Manji F."/>
            <person name="Birkbeck T.H."/>
            <person name="Nilsen H.K."/>
        </authorList>
    </citation>
    <scope>NUCLEOTIDE SEQUENCE [LARGE SCALE GENOMIC DNA]</scope>
    <source>
        <strain evidence="1 2">NVIB3131</strain>
    </source>
</reference>
<evidence type="ECO:0000313" key="1">
    <source>
        <dbReference type="EMBL" id="MDP8148114.1"/>
    </source>
</evidence>
<dbReference type="AlphaFoldDB" id="A0AAW8CDS9"/>
<organism evidence="1 2">
    <name type="scientific">Phocoenobacter atlanticus subsp. atlanticus</name>
    <dbReference type="NCBI Taxonomy" id="3061285"/>
    <lineage>
        <taxon>Bacteria</taxon>
        <taxon>Pseudomonadati</taxon>
        <taxon>Pseudomonadota</taxon>
        <taxon>Gammaproteobacteria</taxon>
        <taxon>Pasteurellales</taxon>
        <taxon>Pasteurellaceae</taxon>
        <taxon>Phocoenobacter</taxon>
        <taxon>Phocoenobacter atlanticus</taxon>
    </lineage>
</organism>
<name>A0AAW8CDS9_9PAST</name>
<evidence type="ECO:0000313" key="2">
    <source>
        <dbReference type="Proteomes" id="UP001226020"/>
    </source>
</evidence>
<keyword evidence="2" id="KW-1185">Reference proteome</keyword>
<gene>
    <name evidence="1" type="ORF">QJU57_03335</name>
</gene>
<dbReference type="RefSeq" id="WP_306351142.1">
    <property type="nucleotide sequence ID" value="NZ_JASAWV010000004.1"/>
</dbReference>
<dbReference type="EMBL" id="JASAXT010000004">
    <property type="protein sequence ID" value="MDP8148114.1"/>
    <property type="molecule type" value="Genomic_DNA"/>
</dbReference>
<comment type="caution">
    <text evidence="1">The sequence shown here is derived from an EMBL/GenBank/DDBJ whole genome shotgun (WGS) entry which is preliminary data.</text>
</comment>
<sequence length="65" mass="7632">MKIFKQVTANNIELKPYPFKKELAMEAYLIENEDILTLDQENFTEVAILDEEIALKKGRRKEMGE</sequence>